<evidence type="ECO:0000256" key="3">
    <source>
        <dbReference type="ARBA" id="ARBA00022432"/>
    </source>
</evidence>
<reference evidence="9 10" key="1">
    <citation type="submission" date="2016-09" db="EMBL/GenBank/DDBJ databases">
        <title>Genome-resolved meta-omics ties microbial dynamics to process performance in biotechnology for thiocyanate degradation.</title>
        <authorList>
            <person name="Kantor R.S."/>
            <person name="Huddy R.J."/>
            <person name="Iyer R."/>
            <person name="Thomas B.C."/>
            <person name="Brown C.T."/>
            <person name="Anantharaman K."/>
            <person name="Tringe S."/>
            <person name="Hettich R.L."/>
            <person name="Harrison S.T."/>
            <person name="Banfield J.F."/>
        </authorList>
    </citation>
    <scope>NUCLEOTIDE SEQUENCE [LARGE SCALE GENOMIC DNA]</scope>
    <source>
        <strain evidence="9">59-99</strain>
    </source>
</reference>
<comment type="similarity">
    <text evidence="2 7 8">Belongs to the triosephosphate isomerase family.</text>
</comment>
<dbReference type="GO" id="GO:0006096">
    <property type="term" value="P:glycolytic process"/>
    <property type="evidence" value="ECO:0007669"/>
    <property type="project" value="UniProtKB-UniRule"/>
</dbReference>
<dbReference type="PROSITE" id="PS51440">
    <property type="entry name" value="TIM_2"/>
    <property type="match status" value="1"/>
</dbReference>
<dbReference type="EC" id="5.3.1.1" evidence="7 8"/>
<dbReference type="Gene3D" id="3.20.20.70">
    <property type="entry name" value="Aldolase class I"/>
    <property type="match status" value="1"/>
</dbReference>
<comment type="subcellular location">
    <subcellularLocation>
        <location evidence="7 8">Cytoplasm</location>
    </subcellularLocation>
</comment>
<dbReference type="InterPro" id="IPR020861">
    <property type="entry name" value="Triosephosphate_isomerase_AS"/>
</dbReference>
<evidence type="ECO:0000256" key="2">
    <source>
        <dbReference type="ARBA" id="ARBA00007422"/>
    </source>
</evidence>
<dbReference type="PROSITE" id="PS00171">
    <property type="entry name" value="TIM_1"/>
    <property type="match status" value="1"/>
</dbReference>
<dbReference type="InterPro" id="IPR022896">
    <property type="entry name" value="TrioseP_Isoase_bac/euk"/>
</dbReference>
<keyword evidence="3 7" id="KW-0312">Gluconeogenesis</keyword>
<comment type="caution">
    <text evidence="9">The sequence shown here is derived from an EMBL/GenBank/DDBJ whole genome shotgun (WGS) entry which is preliminary data.</text>
</comment>
<dbReference type="GO" id="GO:0019563">
    <property type="term" value="P:glycerol catabolic process"/>
    <property type="evidence" value="ECO:0007669"/>
    <property type="project" value="TreeGrafter"/>
</dbReference>
<proteinExistence type="inferred from homology"/>
<accession>A0A1M3L2D4</accession>
<evidence type="ECO:0000313" key="9">
    <source>
        <dbReference type="EMBL" id="OJX59343.1"/>
    </source>
</evidence>
<feature type="active site" description="Electrophile" evidence="7">
    <location>
        <position position="96"/>
    </location>
</feature>
<keyword evidence="6 7" id="KW-0413">Isomerase</keyword>
<dbReference type="InterPro" id="IPR013785">
    <property type="entry name" value="Aldolase_TIM"/>
</dbReference>
<feature type="binding site" evidence="7">
    <location>
        <position position="209"/>
    </location>
    <ligand>
        <name>substrate</name>
    </ligand>
</feature>
<evidence type="ECO:0000256" key="8">
    <source>
        <dbReference type="RuleBase" id="RU363013"/>
    </source>
</evidence>
<dbReference type="Pfam" id="PF00121">
    <property type="entry name" value="TIM"/>
    <property type="match status" value="1"/>
</dbReference>
<dbReference type="InterPro" id="IPR000652">
    <property type="entry name" value="Triosephosphate_isomerase"/>
</dbReference>
<feature type="binding site" evidence="7">
    <location>
        <begin position="230"/>
        <end position="231"/>
    </location>
    <ligand>
        <name>substrate</name>
    </ligand>
</feature>
<dbReference type="GO" id="GO:0004807">
    <property type="term" value="F:triose-phosphate isomerase activity"/>
    <property type="evidence" value="ECO:0007669"/>
    <property type="project" value="UniProtKB-UniRule"/>
</dbReference>
<sequence>MIVTGNWKMNTLPQQGASLATSLAGDARVADAIGRGVDVILCPPYTGIAGALAAIGDSGMKIGAQNCHHEPSGAYTGEISALMLEAIGCGAVIVGHSERRRDQHETNDVVARKLKAVLDAGMLPIACVGETLSEREAGITADVITRQISALITGAGAAAIRSSIIAYEPVWAIGTGLAATPGQAQEVHDRIRTLLVSNGCDTAILYGGSVTSENAAELFACPDINGALVGGASLKADVFATIVAAAARECGGTA</sequence>
<dbReference type="GO" id="GO:0046166">
    <property type="term" value="P:glyceraldehyde-3-phosphate biosynthetic process"/>
    <property type="evidence" value="ECO:0007669"/>
    <property type="project" value="TreeGrafter"/>
</dbReference>
<dbReference type="SUPFAM" id="SSF51351">
    <property type="entry name" value="Triosephosphate isomerase (TIM)"/>
    <property type="match status" value="1"/>
</dbReference>
<dbReference type="GO" id="GO:0005829">
    <property type="term" value="C:cytosol"/>
    <property type="evidence" value="ECO:0007669"/>
    <property type="project" value="TreeGrafter"/>
</dbReference>
<gene>
    <name evidence="7" type="primary">tpiA</name>
    <name evidence="9" type="ORF">BGO89_02690</name>
</gene>
<dbReference type="UniPathway" id="UPA00109">
    <property type="reaction ID" value="UER00189"/>
</dbReference>
<feature type="binding site" evidence="7">
    <location>
        <begin position="6"/>
        <end position="8"/>
    </location>
    <ligand>
        <name>substrate</name>
    </ligand>
</feature>
<comment type="function">
    <text evidence="7">Involved in the gluconeogenesis. Catalyzes stereospecifically the conversion of dihydroxyacetone phosphate (DHAP) to D-glyceraldehyde-3-phosphate (G3P).</text>
</comment>
<evidence type="ECO:0000256" key="1">
    <source>
        <dbReference type="ARBA" id="ARBA00004680"/>
    </source>
</evidence>
<keyword evidence="4 7" id="KW-0963">Cytoplasm</keyword>
<feature type="binding site" evidence="7">
    <location>
        <position position="174"/>
    </location>
    <ligand>
        <name>substrate</name>
    </ligand>
</feature>
<comment type="pathway">
    <text evidence="7 8">Carbohydrate biosynthesis; gluconeogenesis.</text>
</comment>
<dbReference type="GO" id="GO:0006094">
    <property type="term" value="P:gluconeogenesis"/>
    <property type="evidence" value="ECO:0007669"/>
    <property type="project" value="UniProtKB-UniRule"/>
</dbReference>
<evidence type="ECO:0000256" key="4">
    <source>
        <dbReference type="ARBA" id="ARBA00022490"/>
    </source>
</evidence>
<evidence type="ECO:0000256" key="5">
    <source>
        <dbReference type="ARBA" id="ARBA00023152"/>
    </source>
</evidence>
<dbReference type="Proteomes" id="UP000184233">
    <property type="component" value="Unassembled WGS sequence"/>
</dbReference>
<feature type="active site" description="Proton acceptor" evidence="7">
    <location>
        <position position="168"/>
    </location>
</feature>
<dbReference type="FunFam" id="3.20.20.70:FF:000016">
    <property type="entry name" value="Triosephosphate isomerase"/>
    <property type="match status" value="1"/>
</dbReference>
<name>A0A1M3L2D4_9BACT</name>
<comment type="catalytic activity">
    <reaction evidence="7 8">
        <text>D-glyceraldehyde 3-phosphate = dihydroxyacetone phosphate</text>
        <dbReference type="Rhea" id="RHEA:18585"/>
        <dbReference type="ChEBI" id="CHEBI:57642"/>
        <dbReference type="ChEBI" id="CHEBI:59776"/>
        <dbReference type="EC" id="5.3.1.1"/>
    </reaction>
</comment>
<comment type="pathway">
    <text evidence="1 7 8">Carbohydrate degradation; glycolysis; D-glyceraldehyde 3-phosphate from glycerone phosphate: step 1/1.</text>
</comment>
<evidence type="ECO:0000313" key="10">
    <source>
        <dbReference type="Proteomes" id="UP000184233"/>
    </source>
</evidence>
<dbReference type="EMBL" id="MKVH01000013">
    <property type="protein sequence ID" value="OJX59343.1"/>
    <property type="molecule type" value="Genomic_DNA"/>
</dbReference>
<dbReference type="PANTHER" id="PTHR21139:SF42">
    <property type="entry name" value="TRIOSEPHOSPHATE ISOMERASE"/>
    <property type="match status" value="1"/>
</dbReference>
<dbReference type="UniPathway" id="UPA00138"/>
<dbReference type="AlphaFoldDB" id="A0A1M3L2D4"/>
<dbReference type="HAMAP" id="MF_00147_B">
    <property type="entry name" value="TIM_B"/>
    <property type="match status" value="1"/>
</dbReference>
<dbReference type="PANTHER" id="PTHR21139">
    <property type="entry name" value="TRIOSEPHOSPHATE ISOMERASE"/>
    <property type="match status" value="1"/>
</dbReference>
<organism evidence="9 10">
    <name type="scientific">Candidatus Kapaibacterium thiocyanatum</name>
    <dbReference type="NCBI Taxonomy" id="1895771"/>
    <lineage>
        <taxon>Bacteria</taxon>
        <taxon>Pseudomonadati</taxon>
        <taxon>Candidatus Kapaibacteriota</taxon>
        <taxon>Candidatus Kapaibacteriia</taxon>
        <taxon>Candidatus Kapaibacteriales</taxon>
        <taxon>Candidatus Kapaibacteriaceae</taxon>
        <taxon>Candidatus Kapaibacterium</taxon>
    </lineage>
</organism>
<protein>
    <recommendedName>
        <fullName evidence="7 8">Triosephosphate isomerase</fullName>
        <shortName evidence="7">TIM</shortName>
        <shortName evidence="7">TPI</shortName>
        <ecNumber evidence="7 8">5.3.1.1</ecNumber>
    </recommendedName>
    <alternativeName>
        <fullName evidence="7">Triose-phosphate isomerase</fullName>
    </alternativeName>
</protein>
<dbReference type="CDD" id="cd00311">
    <property type="entry name" value="TIM"/>
    <property type="match status" value="1"/>
</dbReference>
<comment type="subunit">
    <text evidence="7 8">Homodimer.</text>
</comment>
<keyword evidence="5 7" id="KW-0324">Glycolysis</keyword>
<dbReference type="InterPro" id="IPR035990">
    <property type="entry name" value="TIM_sf"/>
</dbReference>
<dbReference type="STRING" id="1895771.BGO89_02690"/>
<evidence type="ECO:0000256" key="6">
    <source>
        <dbReference type="ARBA" id="ARBA00023235"/>
    </source>
</evidence>
<evidence type="ECO:0000256" key="7">
    <source>
        <dbReference type="HAMAP-Rule" id="MF_00147"/>
    </source>
</evidence>
<dbReference type="NCBIfam" id="TIGR00419">
    <property type="entry name" value="tim"/>
    <property type="match status" value="1"/>
</dbReference>